<keyword evidence="1" id="KW-1133">Transmembrane helix</keyword>
<keyword evidence="5" id="KW-1185">Reference proteome</keyword>
<evidence type="ECO:0000313" key="3">
    <source>
        <dbReference type="EMBL" id="WDI00904.1"/>
    </source>
</evidence>
<feature type="transmembrane region" description="Helical" evidence="1">
    <location>
        <begin position="91"/>
        <end position="110"/>
    </location>
</feature>
<evidence type="ECO:0000313" key="4">
    <source>
        <dbReference type="Proteomes" id="UP001220962"/>
    </source>
</evidence>
<dbReference type="EMBL" id="CP118101">
    <property type="protein sequence ID" value="WDH81189.1"/>
    <property type="molecule type" value="Genomic_DNA"/>
</dbReference>
<reference evidence="2 5" key="1">
    <citation type="submission" date="2023-02" db="EMBL/GenBank/DDBJ databases">
        <title>Pathogen: clinical or host-associated sample.</title>
        <authorList>
            <person name="Hergert J."/>
            <person name="Casey R."/>
            <person name="Wagner J."/>
            <person name="Young E.L."/>
            <person name="Oakeson K.F."/>
        </authorList>
    </citation>
    <scope>NUCLEOTIDE SEQUENCE</scope>
    <source>
        <strain evidence="3 5">2022CK-00829</strain>
        <strain evidence="2">2022CK-00830</strain>
    </source>
</reference>
<organism evidence="2 4">
    <name type="scientific">Paenibacillus urinalis</name>
    <dbReference type="NCBI Taxonomy" id="521520"/>
    <lineage>
        <taxon>Bacteria</taxon>
        <taxon>Bacillati</taxon>
        <taxon>Bacillota</taxon>
        <taxon>Bacilli</taxon>
        <taxon>Bacillales</taxon>
        <taxon>Paenibacillaceae</taxon>
        <taxon>Paenibacillus</taxon>
    </lineage>
</organism>
<dbReference type="EMBL" id="CP118108">
    <property type="protein sequence ID" value="WDI00904.1"/>
    <property type="molecule type" value="Genomic_DNA"/>
</dbReference>
<protein>
    <recommendedName>
        <fullName evidence="6">Transmembrane anti-sigma factor</fullName>
    </recommendedName>
</protein>
<evidence type="ECO:0000313" key="5">
    <source>
        <dbReference type="Proteomes" id="UP001221519"/>
    </source>
</evidence>
<accession>A0AAX3MWB7</accession>
<gene>
    <name evidence="2" type="ORF">PUW23_16825</name>
    <name evidence="3" type="ORF">PUW25_16650</name>
</gene>
<keyword evidence="1" id="KW-0812">Transmembrane</keyword>
<name>A0AAX3MWB7_9BACL</name>
<dbReference type="Proteomes" id="UP001220962">
    <property type="component" value="Chromosome"/>
</dbReference>
<dbReference type="AlphaFoldDB" id="A0AAX3MWB7"/>
<evidence type="ECO:0008006" key="6">
    <source>
        <dbReference type="Google" id="ProtNLM"/>
    </source>
</evidence>
<dbReference type="Proteomes" id="UP001221519">
    <property type="component" value="Chromosome"/>
</dbReference>
<keyword evidence="1" id="KW-0472">Membrane</keyword>
<dbReference type="RefSeq" id="WP_047911178.1">
    <property type="nucleotide sequence ID" value="NZ_CP118101.1"/>
</dbReference>
<evidence type="ECO:0000256" key="1">
    <source>
        <dbReference type="SAM" id="Phobius"/>
    </source>
</evidence>
<evidence type="ECO:0000313" key="2">
    <source>
        <dbReference type="EMBL" id="WDH81189.1"/>
    </source>
</evidence>
<proteinExistence type="predicted"/>
<sequence>MNKQEQQDWKRYIQGELPAHEREAMDQRLLEDHEALETYLAVLEHFSDTGLRDAEAFEQQVMSQIEREYKQLQSSSSRRNIQFRKWSNNKLVHYTLAASITLLFLSTGVFDRMLPGQLNVDSGDKQPYSEQMVRKATHWLDEIKPEPNQFHQSIKR</sequence>